<proteinExistence type="predicted"/>
<feature type="transmembrane region" description="Helical" evidence="1">
    <location>
        <begin position="31"/>
        <end position="49"/>
    </location>
</feature>
<keyword evidence="1" id="KW-0472">Membrane</keyword>
<feature type="transmembrane region" description="Helical" evidence="1">
    <location>
        <begin position="134"/>
        <end position="159"/>
    </location>
</feature>
<evidence type="ECO:0000313" key="3">
    <source>
        <dbReference type="Proteomes" id="UP001150830"/>
    </source>
</evidence>
<dbReference type="RefSeq" id="WP_283174614.1">
    <property type="nucleotide sequence ID" value="NZ_JAPNOA010000054.1"/>
</dbReference>
<keyword evidence="3" id="KW-1185">Reference proteome</keyword>
<protein>
    <submittedName>
        <fullName evidence="2">Uncharacterized protein</fullName>
    </submittedName>
</protein>
<reference evidence="2" key="1">
    <citation type="submission" date="2022-11" db="EMBL/GenBank/DDBJ databases">
        <title>Parathalassolutuus dongxingensis gen. nov., sp. nov., a novel member of family Oceanospirillaceae isolated from a coastal shrimp pond in Guangxi, China.</title>
        <authorList>
            <person name="Chen H."/>
        </authorList>
    </citation>
    <scope>NUCLEOTIDE SEQUENCE</scope>
    <source>
        <strain evidence="2">G-43</strain>
    </source>
</reference>
<organism evidence="2 3">
    <name type="scientific">Parathalassolituus penaei</name>
    <dbReference type="NCBI Taxonomy" id="2997323"/>
    <lineage>
        <taxon>Bacteria</taxon>
        <taxon>Pseudomonadati</taxon>
        <taxon>Pseudomonadota</taxon>
        <taxon>Gammaproteobacteria</taxon>
        <taxon>Oceanospirillales</taxon>
        <taxon>Oceanospirillaceae</taxon>
        <taxon>Parathalassolituus</taxon>
    </lineage>
</organism>
<feature type="transmembrane region" description="Helical" evidence="1">
    <location>
        <begin position="212"/>
        <end position="232"/>
    </location>
</feature>
<accession>A0A9X3EF62</accession>
<gene>
    <name evidence="2" type="ORF">OUO13_14505</name>
</gene>
<feature type="transmembrane region" description="Helical" evidence="1">
    <location>
        <begin position="102"/>
        <end position="128"/>
    </location>
</feature>
<dbReference type="AlphaFoldDB" id="A0A9X3EF62"/>
<comment type="caution">
    <text evidence="2">The sequence shown here is derived from an EMBL/GenBank/DDBJ whole genome shotgun (WGS) entry which is preliminary data.</text>
</comment>
<name>A0A9X3EF62_9GAMM</name>
<sequence>MKSPKGLDVELPVVEVMKDAIWSLMAKRQILLSRFLPVMLVLALIDWGSSVFLEQGSTLQFLPMILSLMVSIVFATSVHRFTLTPNAAMMQPGVWRRAETLYLRRGFMIGFIFAGIVSLVMLIVAMILGKQMVAAAAVAGLMVALYVTARVSVGLPEIAMGRESSLRRAWELSDGNGSRLVLVVWILPVLLSSPFLAMYFTDHIVLRLFASFGTYLMTLFSLVTLSLAYRFLADFVDGDEASGSVASTVVNSEHKNADGFDA</sequence>
<evidence type="ECO:0000313" key="2">
    <source>
        <dbReference type="EMBL" id="MCY0966404.1"/>
    </source>
</evidence>
<dbReference type="EMBL" id="JAPNOA010000054">
    <property type="protein sequence ID" value="MCY0966404.1"/>
    <property type="molecule type" value="Genomic_DNA"/>
</dbReference>
<keyword evidence="1" id="KW-1133">Transmembrane helix</keyword>
<evidence type="ECO:0000256" key="1">
    <source>
        <dbReference type="SAM" id="Phobius"/>
    </source>
</evidence>
<feature type="transmembrane region" description="Helical" evidence="1">
    <location>
        <begin position="61"/>
        <end position="81"/>
    </location>
</feature>
<keyword evidence="1" id="KW-0812">Transmembrane</keyword>
<feature type="transmembrane region" description="Helical" evidence="1">
    <location>
        <begin position="180"/>
        <end position="200"/>
    </location>
</feature>
<dbReference type="Proteomes" id="UP001150830">
    <property type="component" value="Unassembled WGS sequence"/>
</dbReference>